<evidence type="ECO:0000256" key="8">
    <source>
        <dbReference type="ARBA" id="ARBA00023033"/>
    </source>
</evidence>
<evidence type="ECO:0000259" key="14">
    <source>
        <dbReference type="Pfam" id="PF00501"/>
    </source>
</evidence>
<feature type="transmembrane region" description="Helical" evidence="13">
    <location>
        <begin position="108"/>
        <end position="128"/>
    </location>
</feature>
<evidence type="ECO:0000256" key="9">
    <source>
        <dbReference type="ARBA" id="ARBA00023140"/>
    </source>
</evidence>
<keyword evidence="13" id="KW-1133">Transmembrane helix</keyword>
<evidence type="ECO:0000259" key="15">
    <source>
        <dbReference type="Pfam" id="PF13193"/>
    </source>
</evidence>
<evidence type="ECO:0000256" key="7">
    <source>
        <dbReference type="ARBA" id="ARBA00023002"/>
    </source>
</evidence>
<dbReference type="FunFam" id="3.40.50.12780:FF:000003">
    <property type="entry name" value="Long-chain-fatty-acid--CoA ligase FadD"/>
    <property type="match status" value="1"/>
</dbReference>
<feature type="transmembrane region" description="Helical" evidence="13">
    <location>
        <begin position="134"/>
        <end position="155"/>
    </location>
</feature>
<dbReference type="InterPro" id="IPR020845">
    <property type="entry name" value="AMP-binding_CS"/>
</dbReference>
<keyword evidence="9" id="KW-0576">Peroxisome</keyword>
<dbReference type="FunFam" id="3.30.300.30:FF:000007">
    <property type="entry name" value="4-coumarate--CoA ligase 2"/>
    <property type="match status" value="1"/>
</dbReference>
<dbReference type="GO" id="GO:0005777">
    <property type="term" value="C:peroxisome"/>
    <property type="evidence" value="ECO:0007669"/>
    <property type="project" value="UniProtKB-SubCell"/>
</dbReference>
<dbReference type="InterPro" id="IPR045851">
    <property type="entry name" value="AMP-bd_C_sf"/>
</dbReference>
<dbReference type="GO" id="GO:0019433">
    <property type="term" value="P:triglyceride catabolic process"/>
    <property type="evidence" value="ECO:0007669"/>
    <property type="project" value="EnsemblMetazoa"/>
</dbReference>
<evidence type="ECO:0000256" key="6">
    <source>
        <dbReference type="ARBA" id="ARBA00022840"/>
    </source>
</evidence>
<dbReference type="PROSITE" id="PS00455">
    <property type="entry name" value="AMP_BINDING"/>
    <property type="match status" value="1"/>
</dbReference>
<dbReference type="SUPFAM" id="SSF56801">
    <property type="entry name" value="Acetyl-CoA synthetase-like"/>
    <property type="match status" value="1"/>
</dbReference>
<dbReference type="Pfam" id="PF00501">
    <property type="entry name" value="AMP-binding"/>
    <property type="match status" value="1"/>
</dbReference>
<organism evidence="17">
    <name type="scientific">Drosophila sechellia</name>
    <name type="common">Fruit fly</name>
    <dbReference type="NCBI Taxonomy" id="7238"/>
    <lineage>
        <taxon>Eukaryota</taxon>
        <taxon>Metazoa</taxon>
        <taxon>Ecdysozoa</taxon>
        <taxon>Arthropoda</taxon>
        <taxon>Hexapoda</taxon>
        <taxon>Insecta</taxon>
        <taxon>Pterygota</taxon>
        <taxon>Neoptera</taxon>
        <taxon>Endopterygota</taxon>
        <taxon>Diptera</taxon>
        <taxon>Brachycera</taxon>
        <taxon>Muscomorpha</taxon>
        <taxon>Ephydroidea</taxon>
        <taxon>Drosophilidae</taxon>
        <taxon>Drosophila</taxon>
        <taxon>Sophophora</taxon>
    </lineage>
</organism>
<keyword evidence="17" id="KW-1185">Reference proteome</keyword>
<dbReference type="OMA" id="IPINPIY"/>
<dbReference type="Gene3D" id="2.30.38.10">
    <property type="entry name" value="Luciferase, Domain 3"/>
    <property type="match status" value="1"/>
</dbReference>
<dbReference type="InterPro" id="IPR000873">
    <property type="entry name" value="AMP-dep_synth/lig_dom"/>
</dbReference>
<evidence type="ECO:0000256" key="5">
    <source>
        <dbReference type="ARBA" id="ARBA00022741"/>
    </source>
</evidence>
<dbReference type="Gene3D" id="3.40.50.980">
    <property type="match status" value="2"/>
</dbReference>
<dbReference type="SMR" id="B4IJ84"/>
<keyword evidence="7" id="KW-0560">Oxidoreductase</keyword>
<keyword evidence="10" id="KW-0455">Luminescence</keyword>
<dbReference type="EC" id="1.13.12.7" evidence="3"/>
<evidence type="ECO:0000256" key="1">
    <source>
        <dbReference type="ARBA" id="ARBA00004275"/>
    </source>
</evidence>
<evidence type="ECO:0000256" key="10">
    <source>
        <dbReference type="ARBA" id="ARBA00023223"/>
    </source>
</evidence>
<keyword evidence="8" id="KW-0503">Monooxygenase</keyword>
<evidence type="ECO:0000256" key="3">
    <source>
        <dbReference type="ARBA" id="ARBA00012532"/>
    </source>
</evidence>
<dbReference type="Proteomes" id="UP000001292">
    <property type="component" value="Unassembled WGS sequence"/>
</dbReference>
<evidence type="ECO:0000313" key="16">
    <source>
        <dbReference type="EMBL" id="EDW51063.1"/>
    </source>
</evidence>
<evidence type="ECO:0000256" key="12">
    <source>
        <dbReference type="ARBA" id="ARBA00048497"/>
    </source>
</evidence>
<dbReference type="GO" id="GO:0004467">
    <property type="term" value="F:long-chain fatty acid-CoA ligase activity"/>
    <property type="evidence" value="ECO:0007669"/>
    <property type="project" value="EnsemblMetazoa"/>
</dbReference>
<dbReference type="PANTHER" id="PTHR24096:SF422">
    <property type="entry name" value="BCDNA.GH02901"/>
    <property type="match status" value="1"/>
</dbReference>
<proteinExistence type="inferred from homology"/>
<keyword evidence="11" id="KW-0599">Photoprotein</keyword>
<feature type="transmembrane region" description="Helical" evidence="13">
    <location>
        <begin position="59"/>
        <end position="83"/>
    </location>
</feature>
<dbReference type="HOGENOM" id="CLU_000022_59_2_1"/>
<evidence type="ECO:0000313" key="17">
    <source>
        <dbReference type="Proteomes" id="UP000001292"/>
    </source>
</evidence>
<protein>
    <recommendedName>
        <fullName evidence="4">Luciferin 4-monooxygenase</fullName>
        <ecNumber evidence="3">1.13.12.7</ecNumber>
    </recommendedName>
</protein>
<feature type="domain" description="AMP-binding enzyme C-terminal" evidence="15">
    <location>
        <begin position="598"/>
        <end position="674"/>
    </location>
</feature>
<keyword evidence="13" id="KW-0472">Membrane</keyword>
<dbReference type="GO" id="GO:0005739">
    <property type="term" value="C:mitochondrion"/>
    <property type="evidence" value="ECO:0007669"/>
    <property type="project" value="EnsemblMetazoa"/>
</dbReference>
<evidence type="ECO:0000256" key="13">
    <source>
        <dbReference type="SAM" id="Phobius"/>
    </source>
</evidence>
<dbReference type="InterPro" id="IPR025110">
    <property type="entry name" value="AMP-bd_C"/>
</dbReference>
<dbReference type="GO" id="GO:0008218">
    <property type="term" value="P:bioluminescence"/>
    <property type="evidence" value="ECO:0007669"/>
    <property type="project" value="UniProtKB-KW"/>
</dbReference>
<evidence type="ECO:0000256" key="4">
    <source>
        <dbReference type="ARBA" id="ARBA00019043"/>
    </source>
</evidence>
<dbReference type="STRING" id="7238.B4IJ84"/>
<dbReference type="Pfam" id="PF13193">
    <property type="entry name" value="AMP-binding_C"/>
    <property type="match status" value="1"/>
</dbReference>
<feature type="domain" description="AMP-dependent synthetase/ligase" evidence="14">
    <location>
        <begin position="187"/>
        <end position="547"/>
    </location>
</feature>
<keyword evidence="5" id="KW-0547">Nucleotide-binding</keyword>
<evidence type="ECO:0000256" key="2">
    <source>
        <dbReference type="ARBA" id="ARBA00006432"/>
    </source>
</evidence>
<dbReference type="PANTHER" id="PTHR24096">
    <property type="entry name" value="LONG-CHAIN-FATTY-ACID--COA LIGASE"/>
    <property type="match status" value="1"/>
</dbReference>
<dbReference type="PhylomeDB" id="B4IJ84"/>
<dbReference type="GO" id="GO:0046949">
    <property type="term" value="P:fatty-acyl-CoA biosynthetic process"/>
    <property type="evidence" value="ECO:0007669"/>
    <property type="project" value="EnsemblMetazoa"/>
</dbReference>
<comment type="similarity">
    <text evidence="2">Belongs to the ATP-dependent AMP-binding enzyme family.</text>
</comment>
<keyword evidence="13" id="KW-0812">Transmembrane</keyword>
<dbReference type="AlphaFoldDB" id="B4IJ84"/>
<feature type="transmembrane region" description="Helical" evidence="13">
    <location>
        <begin position="167"/>
        <end position="184"/>
    </location>
</feature>
<sequence length="686" mass="76339">MYTEMCLSDVLCYLVHMYMQIRLPTCRTYSLWKFPPNFDAINERAGTLFWFSEKMFPLMFYYAIALSFIGTAHNCLEFISIFLKKPHPKKTYRLWKVKNFKDKQLRRFRIIGSILMLTAWTLLLYALATLKPDYIAPWLTIYAATTSIDMLLVVIDASVNMTTDDSFLFKILISSINFYCILSVCVMTDRQYTFAQMRDASAAFAVRLQTKFNLQKPDVLAICLPNLPEYPIATLGAIEAGLTVTTMNPVYTPDEIARQLTFSGAKFLVGTVSGFATLSQASKLVGRQIPIAVVRTSAEEALPEGAIDFSELTSTQNVRYEDLKAPKDASADDMVFLPFSSGTTGLPKGVMLSHNNITSNFEQVQASLPLDVMGPQNTLPAVLPFFHIYGLNVVMLSKLGQGCRLATMPCFKTDDFLRSLDKYQGSILNLVPPIALFMINHPKLTQKTAPHLKVVMNGAAPIGPHDVERFLNKFPNTVFKQGYGMTEASPVVLLTPEGNKVYASTGVLSASTEAKIVPLDGSDAKGVGPRTTGELCVRGPQVMAGYLNNDEANQVTFYPGKWLRSGDVAFYDEDGLFYITDRMKELIKVKGFQVPPAELEAVLRDHPKILEAAVFGIPHEFNGEAPRAIVVLRQGEKASAEEISAYVAERVAHYKKLEGGVIFVDEVPKNPTGKILRRELKEKFSD</sequence>
<dbReference type="Gene3D" id="3.30.300.30">
    <property type="match status" value="1"/>
</dbReference>
<reference evidence="16 17" key="1">
    <citation type="journal article" date="2007" name="Nature">
        <title>Evolution of genes and genomes on the Drosophila phylogeny.</title>
        <authorList>
            <consortium name="Drosophila 12 Genomes Consortium"/>
            <person name="Clark A.G."/>
            <person name="Eisen M.B."/>
            <person name="Smith D.R."/>
            <person name="Bergman C.M."/>
            <person name="Oliver B."/>
            <person name="Markow T.A."/>
            <person name="Kaufman T.C."/>
            <person name="Kellis M."/>
            <person name="Gelbart W."/>
            <person name="Iyer V.N."/>
            <person name="Pollard D.A."/>
            <person name="Sackton T.B."/>
            <person name="Larracuente A.M."/>
            <person name="Singh N.D."/>
            <person name="Abad J.P."/>
            <person name="Abt D.N."/>
            <person name="Adryan B."/>
            <person name="Aguade M."/>
            <person name="Akashi H."/>
            <person name="Anderson W.W."/>
            <person name="Aquadro C.F."/>
            <person name="Ardell D.H."/>
            <person name="Arguello R."/>
            <person name="Artieri C.G."/>
            <person name="Barbash D.A."/>
            <person name="Barker D."/>
            <person name="Barsanti P."/>
            <person name="Batterham P."/>
            <person name="Batzoglou S."/>
            <person name="Begun D."/>
            <person name="Bhutkar A."/>
            <person name="Blanco E."/>
            <person name="Bosak S.A."/>
            <person name="Bradley R.K."/>
            <person name="Brand A.D."/>
            <person name="Brent M.R."/>
            <person name="Brooks A.N."/>
            <person name="Brown R.H."/>
            <person name="Butlin R.K."/>
            <person name="Caggese C."/>
            <person name="Calvi B.R."/>
            <person name="Bernardo de Carvalho A."/>
            <person name="Caspi A."/>
            <person name="Castrezana S."/>
            <person name="Celniker S.E."/>
            <person name="Chang J.L."/>
            <person name="Chapple C."/>
            <person name="Chatterji S."/>
            <person name="Chinwalla A."/>
            <person name="Civetta A."/>
            <person name="Clifton S.W."/>
            <person name="Comeron J.M."/>
            <person name="Costello J.C."/>
            <person name="Coyne J.A."/>
            <person name="Daub J."/>
            <person name="David R.G."/>
            <person name="Delcher A.L."/>
            <person name="Delehaunty K."/>
            <person name="Do C.B."/>
            <person name="Ebling H."/>
            <person name="Edwards K."/>
            <person name="Eickbush T."/>
            <person name="Evans J.D."/>
            <person name="Filipski A."/>
            <person name="Findeiss S."/>
            <person name="Freyhult E."/>
            <person name="Fulton L."/>
            <person name="Fulton R."/>
            <person name="Garcia A.C."/>
            <person name="Gardiner A."/>
            <person name="Garfield D.A."/>
            <person name="Garvin B.E."/>
            <person name="Gibson G."/>
            <person name="Gilbert D."/>
            <person name="Gnerre S."/>
            <person name="Godfrey J."/>
            <person name="Good R."/>
            <person name="Gotea V."/>
            <person name="Gravely B."/>
            <person name="Greenberg A.J."/>
            <person name="Griffiths-Jones S."/>
            <person name="Gross S."/>
            <person name="Guigo R."/>
            <person name="Gustafson E.A."/>
            <person name="Haerty W."/>
            <person name="Hahn M.W."/>
            <person name="Halligan D.L."/>
            <person name="Halpern A.L."/>
            <person name="Halter G.M."/>
            <person name="Han M.V."/>
            <person name="Heger A."/>
            <person name="Hillier L."/>
            <person name="Hinrichs A.S."/>
            <person name="Holmes I."/>
            <person name="Hoskins R.A."/>
            <person name="Hubisz M.J."/>
            <person name="Hultmark D."/>
            <person name="Huntley M.A."/>
            <person name="Jaffe D.B."/>
            <person name="Jagadeeshan S."/>
            <person name="Jeck W.R."/>
            <person name="Johnson J."/>
            <person name="Jones C.D."/>
            <person name="Jordan W.C."/>
            <person name="Karpen G.H."/>
            <person name="Kataoka E."/>
            <person name="Keightley P.D."/>
            <person name="Kheradpour P."/>
            <person name="Kirkness E.F."/>
            <person name="Koerich L.B."/>
            <person name="Kristiansen K."/>
            <person name="Kudrna D."/>
            <person name="Kulathinal R.J."/>
            <person name="Kumar S."/>
            <person name="Kwok R."/>
            <person name="Lander E."/>
            <person name="Langley C.H."/>
            <person name="Lapoint R."/>
            <person name="Lazzaro B.P."/>
            <person name="Lee S.J."/>
            <person name="Levesque L."/>
            <person name="Li R."/>
            <person name="Lin C.F."/>
            <person name="Lin M.F."/>
            <person name="Lindblad-Toh K."/>
            <person name="Llopart A."/>
            <person name="Long M."/>
            <person name="Low L."/>
            <person name="Lozovsky E."/>
            <person name="Lu J."/>
            <person name="Luo M."/>
            <person name="Machado C.A."/>
            <person name="Makalowski W."/>
            <person name="Marzo M."/>
            <person name="Matsuda M."/>
            <person name="Matzkin L."/>
            <person name="McAllister B."/>
            <person name="McBride C.S."/>
            <person name="McKernan B."/>
            <person name="McKernan K."/>
            <person name="Mendez-Lago M."/>
            <person name="Minx P."/>
            <person name="Mollenhauer M.U."/>
            <person name="Montooth K."/>
            <person name="Mount S.M."/>
            <person name="Mu X."/>
            <person name="Myers E."/>
            <person name="Negre B."/>
            <person name="Newfeld S."/>
            <person name="Nielsen R."/>
            <person name="Noor M.A."/>
            <person name="O'Grady P."/>
            <person name="Pachter L."/>
            <person name="Papaceit M."/>
            <person name="Parisi M.J."/>
            <person name="Parisi M."/>
            <person name="Parts L."/>
            <person name="Pedersen J.S."/>
            <person name="Pesole G."/>
            <person name="Phillippy A.M."/>
            <person name="Ponting C.P."/>
            <person name="Pop M."/>
            <person name="Porcelli D."/>
            <person name="Powell J.R."/>
            <person name="Prohaska S."/>
            <person name="Pruitt K."/>
            <person name="Puig M."/>
            <person name="Quesneville H."/>
            <person name="Ram K.R."/>
            <person name="Rand D."/>
            <person name="Rasmussen M.D."/>
            <person name="Reed L.K."/>
            <person name="Reenan R."/>
            <person name="Reily A."/>
            <person name="Remington K.A."/>
            <person name="Rieger T.T."/>
            <person name="Ritchie M.G."/>
            <person name="Robin C."/>
            <person name="Rogers Y.H."/>
            <person name="Rohde C."/>
            <person name="Rozas J."/>
            <person name="Rubenfield M.J."/>
            <person name="Ruiz A."/>
            <person name="Russo S."/>
            <person name="Salzberg S.L."/>
            <person name="Sanchez-Gracia A."/>
            <person name="Saranga D.J."/>
            <person name="Sato H."/>
            <person name="Schaeffer S.W."/>
            <person name="Schatz M.C."/>
            <person name="Schlenke T."/>
            <person name="Schwartz R."/>
            <person name="Segarra C."/>
            <person name="Singh R.S."/>
            <person name="Sirot L."/>
            <person name="Sirota M."/>
            <person name="Sisneros N.B."/>
            <person name="Smith C.D."/>
            <person name="Smith T.F."/>
            <person name="Spieth J."/>
            <person name="Stage D.E."/>
            <person name="Stark A."/>
            <person name="Stephan W."/>
            <person name="Strausberg R.L."/>
            <person name="Strempel S."/>
            <person name="Sturgill D."/>
            <person name="Sutton G."/>
            <person name="Sutton G.G."/>
            <person name="Tao W."/>
            <person name="Teichmann S."/>
            <person name="Tobari Y.N."/>
            <person name="Tomimura Y."/>
            <person name="Tsolas J.M."/>
            <person name="Valente V.L."/>
            <person name="Venter E."/>
            <person name="Venter J.C."/>
            <person name="Vicario S."/>
            <person name="Vieira F.G."/>
            <person name="Vilella A.J."/>
            <person name="Villasante A."/>
            <person name="Walenz B."/>
            <person name="Wang J."/>
            <person name="Wasserman M."/>
            <person name="Watts T."/>
            <person name="Wilson D."/>
            <person name="Wilson R.K."/>
            <person name="Wing R.A."/>
            <person name="Wolfner M.F."/>
            <person name="Wong A."/>
            <person name="Wong G.K."/>
            <person name="Wu C.I."/>
            <person name="Wu G."/>
            <person name="Yamamoto D."/>
            <person name="Yang H.P."/>
            <person name="Yang S.P."/>
            <person name="Yorke J.A."/>
            <person name="Yoshida K."/>
            <person name="Zdobnov E."/>
            <person name="Zhang P."/>
            <person name="Zhang Y."/>
            <person name="Zimin A.V."/>
            <person name="Baldwin J."/>
            <person name="Abdouelleil A."/>
            <person name="Abdulkadir J."/>
            <person name="Abebe A."/>
            <person name="Abera B."/>
            <person name="Abreu J."/>
            <person name="Acer S.C."/>
            <person name="Aftuck L."/>
            <person name="Alexander A."/>
            <person name="An P."/>
            <person name="Anderson E."/>
            <person name="Anderson S."/>
            <person name="Arachi H."/>
            <person name="Azer M."/>
            <person name="Bachantsang P."/>
            <person name="Barry A."/>
            <person name="Bayul T."/>
            <person name="Berlin A."/>
            <person name="Bessette D."/>
            <person name="Bloom T."/>
            <person name="Blye J."/>
            <person name="Boguslavskiy L."/>
            <person name="Bonnet C."/>
            <person name="Boukhgalter B."/>
            <person name="Bourzgui I."/>
            <person name="Brown A."/>
            <person name="Cahill P."/>
            <person name="Channer S."/>
            <person name="Cheshatsang Y."/>
            <person name="Chuda L."/>
            <person name="Citroen M."/>
            <person name="Collymore A."/>
            <person name="Cooke P."/>
            <person name="Costello M."/>
            <person name="D'Aco K."/>
            <person name="Daza R."/>
            <person name="De Haan G."/>
            <person name="DeGray S."/>
            <person name="DeMaso C."/>
            <person name="Dhargay N."/>
            <person name="Dooley K."/>
            <person name="Dooley E."/>
            <person name="Doricent M."/>
            <person name="Dorje P."/>
            <person name="Dorjee K."/>
            <person name="Dupes A."/>
            <person name="Elong R."/>
            <person name="Falk J."/>
            <person name="Farina A."/>
            <person name="Faro S."/>
            <person name="Ferguson D."/>
            <person name="Fisher S."/>
            <person name="Foley C.D."/>
            <person name="Franke A."/>
            <person name="Friedrich D."/>
            <person name="Gadbois L."/>
            <person name="Gearin G."/>
            <person name="Gearin C.R."/>
            <person name="Giannoukos G."/>
            <person name="Goode T."/>
            <person name="Graham J."/>
            <person name="Grandbois E."/>
            <person name="Grewal S."/>
            <person name="Gyaltsen K."/>
            <person name="Hafez N."/>
            <person name="Hagos B."/>
            <person name="Hall J."/>
            <person name="Henson C."/>
            <person name="Hollinger A."/>
            <person name="Honan T."/>
            <person name="Huard M.D."/>
            <person name="Hughes L."/>
            <person name="Hurhula B."/>
            <person name="Husby M.E."/>
            <person name="Kamat A."/>
            <person name="Kanga B."/>
            <person name="Kashin S."/>
            <person name="Khazanovich D."/>
            <person name="Kisner P."/>
            <person name="Lance K."/>
            <person name="Lara M."/>
            <person name="Lee W."/>
            <person name="Lennon N."/>
            <person name="Letendre F."/>
            <person name="LeVine R."/>
            <person name="Lipovsky A."/>
            <person name="Liu X."/>
            <person name="Liu J."/>
            <person name="Liu S."/>
            <person name="Lokyitsang T."/>
            <person name="Lokyitsang Y."/>
            <person name="Lubonja R."/>
            <person name="Lui A."/>
            <person name="MacDonald P."/>
            <person name="Magnisalis V."/>
            <person name="Maru K."/>
            <person name="Matthews C."/>
            <person name="McCusker W."/>
            <person name="McDonough S."/>
            <person name="Mehta T."/>
            <person name="Meldrim J."/>
            <person name="Meneus L."/>
            <person name="Mihai O."/>
            <person name="Mihalev A."/>
            <person name="Mihova T."/>
            <person name="Mittelman R."/>
            <person name="Mlenga V."/>
            <person name="Montmayeur A."/>
            <person name="Mulrain L."/>
            <person name="Navidi A."/>
            <person name="Naylor J."/>
            <person name="Negash T."/>
            <person name="Nguyen T."/>
            <person name="Nguyen N."/>
            <person name="Nicol R."/>
            <person name="Norbu C."/>
            <person name="Norbu N."/>
            <person name="Novod N."/>
            <person name="O'Neill B."/>
            <person name="Osman S."/>
            <person name="Markiewicz E."/>
            <person name="Oyono O.L."/>
            <person name="Patti C."/>
            <person name="Phunkhang P."/>
            <person name="Pierre F."/>
            <person name="Priest M."/>
            <person name="Raghuraman S."/>
            <person name="Rege F."/>
            <person name="Reyes R."/>
            <person name="Rise C."/>
            <person name="Rogov P."/>
            <person name="Ross K."/>
            <person name="Ryan E."/>
            <person name="Settipalli S."/>
            <person name="Shea T."/>
            <person name="Sherpa N."/>
            <person name="Shi L."/>
            <person name="Shih D."/>
            <person name="Sparrow T."/>
            <person name="Spaulding J."/>
            <person name="Stalker J."/>
            <person name="Stange-Thomann N."/>
            <person name="Stavropoulos S."/>
            <person name="Stone C."/>
            <person name="Strader C."/>
            <person name="Tesfaye S."/>
            <person name="Thomson T."/>
            <person name="Thoulutsang Y."/>
            <person name="Thoulutsang D."/>
            <person name="Topham K."/>
            <person name="Topping I."/>
            <person name="Tsamla T."/>
            <person name="Vassiliev H."/>
            <person name="Vo A."/>
            <person name="Wangchuk T."/>
            <person name="Wangdi T."/>
            <person name="Weiand M."/>
            <person name="Wilkinson J."/>
            <person name="Wilson A."/>
            <person name="Yadav S."/>
            <person name="Young G."/>
            <person name="Yu Q."/>
            <person name="Zembek L."/>
            <person name="Zhong D."/>
            <person name="Zimmer A."/>
            <person name="Zwirko Z."/>
            <person name="Jaffe D.B."/>
            <person name="Alvarez P."/>
            <person name="Brockman W."/>
            <person name="Butler J."/>
            <person name="Chin C."/>
            <person name="Gnerre S."/>
            <person name="Grabherr M."/>
            <person name="Kleber M."/>
            <person name="Mauceli E."/>
            <person name="MacCallum I."/>
        </authorList>
    </citation>
    <scope>NUCLEOTIDE SEQUENCE [LARGE SCALE GENOMIC DNA]</scope>
    <source>
        <strain evidence="17">Rob3c / Tucson 14021-0248.25</strain>
    </source>
</reference>
<evidence type="ECO:0000256" key="11">
    <source>
        <dbReference type="ARBA" id="ARBA00023262"/>
    </source>
</evidence>
<name>B4IJ84_DROSE</name>
<dbReference type="GO" id="GO:0005524">
    <property type="term" value="F:ATP binding"/>
    <property type="evidence" value="ECO:0007669"/>
    <property type="project" value="UniProtKB-KW"/>
</dbReference>
<keyword evidence="6" id="KW-0067">ATP-binding</keyword>
<dbReference type="EMBL" id="CH480847">
    <property type="protein sequence ID" value="EDW51063.1"/>
    <property type="molecule type" value="Genomic_DNA"/>
</dbReference>
<dbReference type="CDD" id="cd05911">
    <property type="entry name" value="Firefly_Luc_like"/>
    <property type="match status" value="1"/>
</dbReference>
<dbReference type="GO" id="GO:0004497">
    <property type="term" value="F:monooxygenase activity"/>
    <property type="evidence" value="ECO:0007669"/>
    <property type="project" value="UniProtKB-KW"/>
</dbReference>
<comment type="catalytic activity">
    <reaction evidence="12">
        <text>firefly D-luciferin + ATP + O2 = firefly oxyluciferin + hnu + AMP + CO2 + diphosphate</text>
        <dbReference type="Rhea" id="RHEA:10732"/>
        <dbReference type="ChEBI" id="CHEBI:15379"/>
        <dbReference type="ChEBI" id="CHEBI:16526"/>
        <dbReference type="ChEBI" id="CHEBI:16792"/>
        <dbReference type="ChEBI" id="CHEBI:30212"/>
        <dbReference type="ChEBI" id="CHEBI:30616"/>
        <dbReference type="ChEBI" id="CHEBI:33019"/>
        <dbReference type="ChEBI" id="CHEBI:58038"/>
        <dbReference type="ChEBI" id="CHEBI:456215"/>
        <dbReference type="EC" id="1.13.12.7"/>
    </reaction>
</comment>
<gene>
    <name evidence="16" type="primary">Dsec\GM12014</name>
    <name evidence="16" type="ORF">Dsec_GM12014</name>
</gene>
<accession>B4IJ84</accession>
<comment type="subcellular location">
    <subcellularLocation>
        <location evidence="1">Peroxisome</location>
    </subcellularLocation>
</comment>